<accession>A0AAV9JHI9</accession>
<keyword evidence="2" id="KW-1185">Reference proteome</keyword>
<comment type="caution">
    <text evidence="1">The sequence shown here is derived from an EMBL/GenBank/DDBJ whole genome shotgun (WGS) entry which is preliminary data.</text>
</comment>
<evidence type="ECO:0008006" key="3">
    <source>
        <dbReference type="Google" id="ProtNLM"/>
    </source>
</evidence>
<organism evidence="1 2">
    <name type="scientific">Oleoguttula mirabilis</name>
    <dbReference type="NCBI Taxonomy" id="1507867"/>
    <lineage>
        <taxon>Eukaryota</taxon>
        <taxon>Fungi</taxon>
        <taxon>Dikarya</taxon>
        <taxon>Ascomycota</taxon>
        <taxon>Pezizomycotina</taxon>
        <taxon>Dothideomycetes</taxon>
        <taxon>Dothideomycetidae</taxon>
        <taxon>Mycosphaerellales</taxon>
        <taxon>Teratosphaeriaceae</taxon>
        <taxon>Oleoguttula</taxon>
    </lineage>
</organism>
<dbReference type="InterPro" id="IPR032710">
    <property type="entry name" value="NTF2-like_dom_sf"/>
</dbReference>
<dbReference type="EMBL" id="JAVFHQ010000023">
    <property type="protein sequence ID" value="KAK4544704.1"/>
    <property type="molecule type" value="Genomic_DNA"/>
</dbReference>
<dbReference type="AlphaFoldDB" id="A0AAV9JHI9"/>
<proteinExistence type="predicted"/>
<evidence type="ECO:0000313" key="1">
    <source>
        <dbReference type="EMBL" id="KAK4544704.1"/>
    </source>
</evidence>
<gene>
    <name evidence="1" type="ORF">LTR36_003953</name>
</gene>
<dbReference type="Proteomes" id="UP001324427">
    <property type="component" value="Unassembled WGS sequence"/>
</dbReference>
<name>A0AAV9JHI9_9PEZI</name>
<evidence type="ECO:0000313" key="2">
    <source>
        <dbReference type="Proteomes" id="UP001324427"/>
    </source>
</evidence>
<dbReference type="SUPFAM" id="SSF54427">
    <property type="entry name" value="NTF2-like"/>
    <property type="match status" value="1"/>
</dbReference>
<reference evidence="1 2" key="1">
    <citation type="submission" date="2021-11" db="EMBL/GenBank/DDBJ databases">
        <title>Black yeast isolated from Biological Soil Crust.</title>
        <authorList>
            <person name="Kurbessoian T."/>
        </authorList>
    </citation>
    <scope>NUCLEOTIDE SEQUENCE [LARGE SCALE GENOMIC DNA]</scope>
    <source>
        <strain evidence="1 2">CCFEE 5522</strain>
    </source>
</reference>
<sequence length="133" mass="14762">MAREQQKDLAQKFVDAQASFDTEGMSATLAEDAKHDLLPASLGVGQKDNAGKIEVTKKLGSALDNKPVTVKVLQSIQDVEQRKTALFIEKQYEFGPVQSFFTISFNEDNSKIIHTVEFVNGEAWKKLMTKVQG</sequence>
<protein>
    <recommendedName>
        <fullName evidence="3">Nuclear transport factor 2 family protein</fullName>
    </recommendedName>
</protein>